<dbReference type="SMART" id="SM00028">
    <property type="entry name" value="TPR"/>
    <property type="match status" value="7"/>
</dbReference>
<evidence type="ECO:0000313" key="7">
    <source>
        <dbReference type="Proteomes" id="UP000749010"/>
    </source>
</evidence>
<sequence>MKPITSNLLCATLSLALAMPAQAADETAAGKQDKATQQNKASKRTPPSALPQTLAAHPEATDTKELTGQIVYQVLLAEVALQRGQIEFASQAYADLAMRTRDPKVLERAIEVAGYARRFERVVKLARLWVQVEPDSKRAQQVLVGVLVLTNQLNGLAPRLIDMLAADQPALPGNLLALNRMFARSADRKAVLQLISAIGERFPRLPEAHYAVAVAASSAGENDRALAEVRQALALRPDWQIGALLEAQLLARNSPAEAIASLQSFVAKNPDAREAQLHLARALVGEKRYAEAKRLFEQLLQAYPDNPDVVFPVAILALQENDKTLAEAQLKHLISLDFPDKSAPYYYLGQIAEESKRGDEALAYYQQVGPGEHYLPAQIRSAAILAQQGKLDEARRQLSAAAARDPQMRVQLLIAEAALLRQAEQSAAALALLEHELGEQADQPELLYESALLAERLGRLEVMEKRLRKLIALQPQSAQAYNALGYSYADRNMRLAEARQLIETALHLAPNDPFILDSMGWVLFRQGELEDALTHLQRAYAQRPDAEIAAHLGEVLWMLGRTDEAQRTWNEALQRHPESAELQKVRKRFSP</sequence>
<dbReference type="PROSITE" id="PS50005">
    <property type="entry name" value="TPR"/>
    <property type="match status" value="2"/>
</dbReference>
<organism evidence="6 7">
    <name type="scientific">Candidatus Accumulibacter phosphatis</name>
    <dbReference type="NCBI Taxonomy" id="327160"/>
    <lineage>
        <taxon>Bacteria</taxon>
        <taxon>Pseudomonadati</taxon>
        <taxon>Pseudomonadota</taxon>
        <taxon>Betaproteobacteria</taxon>
        <taxon>Candidatus Accumulibacter</taxon>
    </lineage>
</organism>
<feature type="signal peptide" evidence="5">
    <location>
        <begin position="1"/>
        <end position="23"/>
    </location>
</feature>
<feature type="repeat" description="TPR" evidence="3">
    <location>
        <begin position="546"/>
        <end position="579"/>
    </location>
</feature>
<evidence type="ECO:0000256" key="1">
    <source>
        <dbReference type="ARBA" id="ARBA00022737"/>
    </source>
</evidence>
<dbReference type="SUPFAM" id="SSF48452">
    <property type="entry name" value="TPR-like"/>
    <property type="match status" value="2"/>
</dbReference>
<comment type="caution">
    <text evidence="6">The sequence shown here is derived from an EMBL/GenBank/DDBJ whole genome shotgun (WGS) entry which is preliminary data.</text>
</comment>
<feature type="repeat" description="TPR" evidence="3">
    <location>
        <begin position="273"/>
        <end position="306"/>
    </location>
</feature>
<name>A0ABX1TTZ4_9PROT</name>
<keyword evidence="7" id="KW-1185">Reference proteome</keyword>
<proteinExistence type="predicted"/>
<reference evidence="6 7" key="1">
    <citation type="submission" date="2019-03" db="EMBL/GenBank/DDBJ databases">
        <title>Metabolic reconstructions from genomes of highly enriched 'Candidatus Accumulibacter' and 'Candidatus Competibacter' bioreactor populations.</title>
        <authorList>
            <person name="Annavajhala M.K."/>
            <person name="Welles L."/>
            <person name="Abbas B."/>
            <person name="Sorokin D."/>
            <person name="Park H."/>
            <person name="Van Loosdrecht M."/>
            <person name="Chandran K."/>
        </authorList>
    </citation>
    <scope>NUCLEOTIDE SEQUENCE [LARGE SCALE GENOMIC DNA]</scope>
    <source>
        <strain evidence="6 7">SBR_S</strain>
    </source>
</reference>
<evidence type="ECO:0000256" key="3">
    <source>
        <dbReference type="PROSITE-ProRule" id="PRU00339"/>
    </source>
</evidence>
<evidence type="ECO:0000313" key="6">
    <source>
        <dbReference type="EMBL" id="NMQ26723.1"/>
    </source>
</evidence>
<feature type="region of interest" description="Disordered" evidence="4">
    <location>
        <begin position="27"/>
        <end position="57"/>
    </location>
</feature>
<dbReference type="Pfam" id="PF13432">
    <property type="entry name" value="TPR_16"/>
    <property type="match status" value="4"/>
</dbReference>
<gene>
    <name evidence="6" type="ORF">E4Q23_02490</name>
</gene>
<dbReference type="PANTHER" id="PTHR45586">
    <property type="entry name" value="TPR REPEAT-CONTAINING PROTEIN PA4667"/>
    <property type="match status" value="1"/>
</dbReference>
<dbReference type="RefSeq" id="WP_169065159.1">
    <property type="nucleotide sequence ID" value="NZ_SPMY01000006.1"/>
</dbReference>
<dbReference type="Proteomes" id="UP000749010">
    <property type="component" value="Unassembled WGS sequence"/>
</dbReference>
<evidence type="ECO:0000256" key="5">
    <source>
        <dbReference type="SAM" id="SignalP"/>
    </source>
</evidence>
<keyword evidence="2 3" id="KW-0802">TPR repeat</keyword>
<evidence type="ECO:0000256" key="4">
    <source>
        <dbReference type="SAM" id="MobiDB-lite"/>
    </source>
</evidence>
<dbReference type="Pfam" id="PF14559">
    <property type="entry name" value="TPR_19"/>
    <property type="match status" value="1"/>
</dbReference>
<accession>A0ABX1TTZ4</accession>
<protein>
    <submittedName>
        <fullName evidence="6">Tetratricopeptide repeat protein</fullName>
    </submittedName>
</protein>
<dbReference type="Gene3D" id="1.25.40.10">
    <property type="entry name" value="Tetratricopeptide repeat domain"/>
    <property type="match status" value="2"/>
</dbReference>
<keyword evidence="5" id="KW-0732">Signal</keyword>
<keyword evidence="1" id="KW-0677">Repeat</keyword>
<dbReference type="EMBL" id="SPMY01000006">
    <property type="protein sequence ID" value="NMQ26723.1"/>
    <property type="molecule type" value="Genomic_DNA"/>
</dbReference>
<dbReference type="PANTHER" id="PTHR45586:SF1">
    <property type="entry name" value="LIPOPOLYSACCHARIDE ASSEMBLY PROTEIN B"/>
    <property type="match status" value="1"/>
</dbReference>
<evidence type="ECO:0000256" key="2">
    <source>
        <dbReference type="ARBA" id="ARBA00022803"/>
    </source>
</evidence>
<feature type="chain" id="PRO_5046443217" evidence="5">
    <location>
        <begin position="24"/>
        <end position="591"/>
    </location>
</feature>
<dbReference type="InterPro" id="IPR019734">
    <property type="entry name" value="TPR_rpt"/>
</dbReference>
<dbReference type="InterPro" id="IPR011990">
    <property type="entry name" value="TPR-like_helical_dom_sf"/>
</dbReference>
<dbReference type="InterPro" id="IPR051012">
    <property type="entry name" value="CellSynth/LPSAsmb/PSIAsmb"/>
</dbReference>